<evidence type="ECO:0000313" key="1">
    <source>
        <dbReference type="EMBL" id="GFR62978.1"/>
    </source>
</evidence>
<evidence type="ECO:0008006" key="3">
    <source>
        <dbReference type="Google" id="ProtNLM"/>
    </source>
</evidence>
<protein>
    <recommendedName>
        <fullName evidence="3">C2H2-type domain-containing protein</fullName>
    </recommendedName>
</protein>
<organism evidence="1 2">
    <name type="scientific">Elysia marginata</name>
    <dbReference type="NCBI Taxonomy" id="1093978"/>
    <lineage>
        <taxon>Eukaryota</taxon>
        <taxon>Metazoa</taxon>
        <taxon>Spiralia</taxon>
        <taxon>Lophotrochozoa</taxon>
        <taxon>Mollusca</taxon>
        <taxon>Gastropoda</taxon>
        <taxon>Heterobranchia</taxon>
        <taxon>Euthyneura</taxon>
        <taxon>Panpulmonata</taxon>
        <taxon>Sacoglossa</taxon>
        <taxon>Placobranchoidea</taxon>
        <taxon>Plakobranchidae</taxon>
        <taxon>Elysia</taxon>
    </lineage>
</organism>
<proteinExistence type="predicted"/>
<dbReference type="EMBL" id="BMAT01010897">
    <property type="protein sequence ID" value="GFR62978.1"/>
    <property type="molecule type" value="Genomic_DNA"/>
</dbReference>
<dbReference type="AlphaFoldDB" id="A0AAV4EPF1"/>
<comment type="caution">
    <text evidence="1">The sequence shown here is derived from an EMBL/GenBank/DDBJ whole genome shotgun (WGS) entry which is preliminary data.</text>
</comment>
<accession>A0AAV4EPF1</accession>
<name>A0AAV4EPF1_9GAST</name>
<sequence length="116" mass="13598">MRFKDVCQKDLKTCRIQSAKLQVEVSNRTAWQAKVKEIIQSATRKENWREIKHITSRQQRTQPVLLTPPLPLTSDYTCSKCQRCCKSRVGLFNHSRHRRCSEIDSIEIISKDRSLP</sequence>
<gene>
    <name evidence="1" type="ORF">ElyMa_005472600</name>
</gene>
<reference evidence="1 2" key="1">
    <citation type="journal article" date="2021" name="Elife">
        <title>Chloroplast acquisition without the gene transfer in kleptoplastic sea slugs, Plakobranchus ocellatus.</title>
        <authorList>
            <person name="Maeda T."/>
            <person name="Takahashi S."/>
            <person name="Yoshida T."/>
            <person name="Shimamura S."/>
            <person name="Takaki Y."/>
            <person name="Nagai Y."/>
            <person name="Toyoda A."/>
            <person name="Suzuki Y."/>
            <person name="Arimoto A."/>
            <person name="Ishii H."/>
            <person name="Satoh N."/>
            <person name="Nishiyama T."/>
            <person name="Hasebe M."/>
            <person name="Maruyama T."/>
            <person name="Minagawa J."/>
            <person name="Obokata J."/>
            <person name="Shigenobu S."/>
        </authorList>
    </citation>
    <scope>NUCLEOTIDE SEQUENCE [LARGE SCALE GENOMIC DNA]</scope>
</reference>
<evidence type="ECO:0000313" key="2">
    <source>
        <dbReference type="Proteomes" id="UP000762676"/>
    </source>
</evidence>
<dbReference type="Proteomes" id="UP000762676">
    <property type="component" value="Unassembled WGS sequence"/>
</dbReference>
<keyword evidence="2" id="KW-1185">Reference proteome</keyword>